<organism evidence="1 2">
    <name type="scientific">Candidatus Nomurabacteria bacterium RIFCSPHIGHO2_01_FULL_40_20</name>
    <dbReference type="NCBI Taxonomy" id="1801738"/>
    <lineage>
        <taxon>Bacteria</taxon>
        <taxon>Candidatus Nomuraibacteriota</taxon>
    </lineage>
</organism>
<dbReference type="InterPro" id="IPR010921">
    <property type="entry name" value="Trp_repressor/repl_initiator"/>
</dbReference>
<dbReference type="InterPro" id="IPR038116">
    <property type="entry name" value="TrpR-like_sf"/>
</dbReference>
<dbReference type="GO" id="GO:0043565">
    <property type="term" value="F:sequence-specific DNA binding"/>
    <property type="evidence" value="ECO:0007669"/>
    <property type="project" value="InterPro"/>
</dbReference>
<dbReference type="NCBIfam" id="TIGR02531">
    <property type="entry name" value="yecD_yerC"/>
    <property type="match status" value="1"/>
</dbReference>
<dbReference type="InterPro" id="IPR000831">
    <property type="entry name" value="Trp_repress"/>
</dbReference>
<proteinExistence type="predicted"/>
<comment type="caution">
    <text evidence="1">The sequence shown here is derived from an EMBL/GenBank/DDBJ whole genome shotgun (WGS) entry which is preliminary data.</text>
</comment>
<dbReference type="PANTHER" id="PTHR40080:SF1">
    <property type="entry name" value="TRPR-LIKE PROTEIN YERC_YECD"/>
    <property type="match status" value="1"/>
</dbReference>
<protein>
    <recommendedName>
        <fullName evidence="3">TrpR, YerC/YecD</fullName>
    </recommendedName>
</protein>
<dbReference type="InterPro" id="IPR013368">
    <property type="entry name" value="YecD_YerC"/>
</dbReference>
<name>A0A1F6V463_9BACT</name>
<sequence length="122" mass="13937">MNIYDLNKQVKIDWKEKKNKQLVRSLLALKTPLEAERFLRDLMTEPEIKEFANRLEAAKLLSKNVYYDTIIEDTGLSSATIARIKKWLLGPLGGYRLILTRLSNHHNPTKLGKGLSFSGAPK</sequence>
<gene>
    <name evidence="1" type="ORF">A2733_01160</name>
</gene>
<dbReference type="Gene3D" id="1.10.1270.10">
    <property type="entry name" value="TrpR-like"/>
    <property type="match status" value="1"/>
</dbReference>
<evidence type="ECO:0000313" key="2">
    <source>
        <dbReference type="Proteomes" id="UP000178985"/>
    </source>
</evidence>
<dbReference type="Proteomes" id="UP000178985">
    <property type="component" value="Unassembled WGS sequence"/>
</dbReference>
<dbReference type="AlphaFoldDB" id="A0A1F6V463"/>
<reference evidence="1 2" key="1">
    <citation type="journal article" date="2016" name="Nat. Commun.">
        <title>Thousands of microbial genomes shed light on interconnected biogeochemical processes in an aquifer system.</title>
        <authorList>
            <person name="Anantharaman K."/>
            <person name="Brown C.T."/>
            <person name="Hug L.A."/>
            <person name="Sharon I."/>
            <person name="Castelle C.J."/>
            <person name="Probst A.J."/>
            <person name="Thomas B.C."/>
            <person name="Singh A."/>
            <person name="Wilkins M.J."/>
            <person name="Karaoz U."/>
            <person name="Brodie E.L."/>
            <person name="Williams K.H."/>
            <person name="Hubbard S.S."/>
            <person name="Banfield J.F."/>
        </authorList>
    </citation>
    <scope>NUCLEOTIDE SEQUENCE [LARGE SCALE GENOMIC DNA]</scope>
</reference>
<accession>A0A1F6V463</accession>
<dbReference type="Pfam" id="PF01371">
    <property type="entry name" value="Trp_repressor"/>
    <property type="match status" value="1"/>
</dbReference>
<evidence type="ECO:0000313" key="1">
    <source>
        <dbReference type="EMBL" id="OGI64398.1"/>
    </source>
</evidence>
<dbReference type="SUPFAM" id="SSF48295">
    <property type="entry name" value="TrpR-like"/>
    <property type="match status" value="1"/>
</dbReference>
<dbReference type="GO" id="GO:0003700">
    <property type="term" value="F:DNA-binding transcription factor activity"/>
    <property type="evidence" value="ECO:0007669"/>
    <property type="project" value="InterPro"/>
</dbReference>
<dbReference type="EMBL" id="MFTO01000001">
    <property type="protein sequence ID" value="OGI64398.1"/>
    <property type="molecule type" value="Genomic_DNA"/>
</dbReference>
<dbReference type="PANTHER" id="PTHR40080">
    <property type="entry name" value="LMO1763 PROTEIN"/>
    <property type="match status" value="1"/>
</dbReference>
<evidence type="ECO:0008006" key="3">
    <source>
        <dbReference type="Google" id="ProtNLM"/>
    </source>
</evidence>